<feature type="transmembrane region" description="Helical" evidence="2">
    <location>
        <begin position="188"/>
        <end position="206"/>
    </location>
</feature>
<reference evidence="6" key="2">
    <citation type="submission" date="2025-04" db="UniProtKB">
        <authorList>
            <consortium name="RefSeq"/>
        </authorList>
    </citation>
    <scope>IDENTIFICATION</scope>
    <source>
        <strain evidence="6">Aabys</strain>
    </source>
</reference>
<dbReference type="STRING" id="7370.A0A1I8MW18"/>
<protein>
    <submittedName>
        <fullName evidence="6">Uncharacterized protein LOC101891506</fullName>
    </submittedName>
</protein>
<keyword evidence="2" id="KW-0812">Transmembrane</keyword>
<keyword evidence="5" id="KW-1185">Reference proteome</keyword>
<dbReference type="eggNOG" id="ENOG502S0FH">
    <property type="taxonomic scope" value="Eukaryota"/>
</dbReference>
<dbReference type="VEuPathDB" id="VectorBase:MDOA009030"/>
<dbReference type="AlphaFoldDB" id="A0A1I8MW18"/>
<dbReference type="Pfam" id="PF07898">
    <property type="entry name" value="DUF1676"/>
    <property type="match status" value="1"/>
</dbReference>
<dbReference type="EnsemblMetazoa" id="MDOA009030-RA">
    <property type="protein sequence ID" value="MDOA009030-PA"/>
    <property type="gene ID" value="MDOA009030"/>
</dbReference>
<accession>A0A1I8MW18</accession>
<dbReference type="VEuPathDB" id="VectorBase:MDOMA2_010174"/>
<keyword evidence="2" id="KW-0472">Membrane</keyword>
<keyword evidence="2" id="KW-1133">Transmembrane helix</keyword>
<evidence type="ECO:0000256" key="1">
    <source>
        <dbReference type="SAM" id="MobiDB-lite"/>
    </source>
</evidence>
<evidence type="ECO:0000256" key="2">
    <source>
        <dbReference type="SAM" id="Phobius"/>
    </source>
</evidence>
<feature type="transmembrane region" description="Helical" evidence="2">
    <location>
        <begin position="160"/>
        <end position="181"/>
    </location>
</feature>
<dbReference type="GO" id="GO:0016020">
    <property type="term" value="C:membrane"/>
    <property type="evidence" value="ECO:0007669"/>
    <property type="project" value="TreeGrafter"/>
</dbReference>
<gene>
    <name evidence="4" type="primary">101891506</name>
    <name evidence="6" type="synonym">LOC101891506</name>
</gene>
<dbReference type="Proteomes" id="UP001652621">
    <property type="component" value="Unplaced"/>
</dbReference>
<feature type="region of interest" description="Disordered" evidence="1">
    <location>
        <begin position="287"/>
        <end position="310"/>
    </location>
</feature>
<evidence type="ECO:0000256" key="3">
    <source>
        <dbReference type="SAM" id="SignalP"/>
    </source>
</evidence>
<proteinExistence type="predicted"/>
<feature type="signal peptide" evidence="3">
    <location>
        <begin position="1"/>
        <end position="20"/>
    </location>
</feature>
<evidence type="ECO:0000313" key="6">
    <source>
        <dbReference type="RefSeq" id="XP_005176901.1"/>
    </source>
</evidence>
<dbReference type="RefSeq" id="XP_005176901.1">
    <property type="nucleotide sequence ID" value="XM_005176844.3"/>
</dbReference>
<sequence>MNRFVVVVLAVAITASGALAHANQMPQSATDLAFDMYRSCLKDFSTSCVKPKAMQWFNEALNKDEIMITDKLSVVRTGRIVGNNQQRAMDPQERMFQEIDNFLATHSLRIKAPEFFQSAEARSYVPDFLMNNALTKGAIVPLADRDAEGRGMIKKAVLPFLLGLKLKTTVLVPIALALIALKTWKAMTLGLLSLVLSGALVVFKIAKPKIVNYEVVHYPHHHEHIEHVPHHYEHVEHIVPHHVEHIVPHHLDHHLDHHSIEHHLELPHHVEHVEHIEHAAPAWDPHAWARSSQESHGDAQDIAFAGQKKR</sequence>
<evidence type="ECO:0000313" key="4">
    <source>
        <dbReference type="EnsemblMetazoa" id="MDOA009030-PA"/>
    </source>
</evidence>
<dbReference type="PANTHER" id="PTHR21879">
    <property type="entry name" value="FI03362P-RELATED-RELATED"/>
    <property type="match status" value="1"/>
</dbReference>
<dbReference type="InterPro" id="IPR012464">
    <property type="entry name" value="DUF1676"/>
</dbReference>
<keyword evidence="3" id="KW-0732">Signal</keyword>
<organism evidence="4">
    <name type="scientific">Musca domestica</name>
    <name type="common">House fly</name>
    <dbReference type="NCBI Taxonomy" id="7370"/>
    <lineage>
        <taxon>Eukaryota</taxon>
        <taxon>Metazoa</taxon>
        <taxon>Ecdysozoa</taxon>
        <taxon>Arthropoda</taxon>
        <taxon>Hexapoda</taxon>
        <taxon>Insecta</taxon>
        <taxon>Pterygota</taxon>
        <taxon>Neoptera</taxon>
        <taxon>Endopterygota</taxon>
        <taxon>Diptera</taxon>
        <taxon>Brachycera</taxon>
        <taxon>Muscomorpha</taxon>
        <taxon>Muscoidea</taxon>
        <taxon>Muscidae</taxon>
        <taxon>Musca</taxon>
    </lineage>
</organism>
<dbReference type="OrthoDB" id="8119930at2759"/>
<name>A0A1I8MW18_MUSDO</name>
<reference evidence="4" key="1">
    <citation type="submission" date="2020-05" db="UniProtKB">
        <authorList>
            <consortium name="EnsemblMetazoa"/>
        </authorList>
    </citation>
    <scope>IDENTIFICATION</scope>
    <source>
        <strain evidence="4">Aabys</strain>
    </source>
</reference>
<feature type="chain" id="PRO_5044560972" evidence="3">
    <location>
        <begin position="21"/>
        <end position="310"/>
    </location>
</feature>
<dbReference type="PANTHER" id="PTHR21879:SF13">
    <property type="entry name" value="OSIRIS 18"/>
    <property type="match status" value="1"/>
</dbReference>
<dbReference type="KEGG" id="mde:101891506"/>
<evidence type="ECO:0000313" key="5">
    <source>
        <dbReference type="Proteomes" id="UP001652621"/>
    </source>
</evidence>